<evidence type="ECO:0000313" key="3">
    <source>
        <dbReference type="Proteomes" id="UP000245119"/>
    </source>
</evidence>
<reference evidence="2 3" key="1">
    <citation type="submission" date="2018-04" db="EMBL/GenBank/DDBJ databases">
        <title>The genome of golden apple snail Pomacea canaliculata provides insight into stress tolerance and invasive adaptation.</title>
        <authorList>
            <person name="Liu C."/>
            <person name="Liu B."/>
            <person name="Ren Y."/>
            <person name="Zhang Y."/>
            <person name="Wang H."/>
            <person name="Li S."/>
            <person name="Jiang F."/>
            <person name="Yin L."/>
            <person name="Zhang G."/>
            <person name="Qian W."/>
            <person name="Fan W."/>
        </authorList>
    </citation>
    <scope>NUCLEOTIDE SEQUENCE [LARGE SCALE GENOMIC DNA]</scope>
    <source>
        <strain evidence="2">SZHN2017</strain>
        <tissue evidence="2">Muscle</tissue>
    </source>
</reference>
<evidence type="ECO:0000256" key="1">
    <source>
        <dbReference type="SAM" id="MobiDB-lite"/>
    </source>
</evidence>
<feature type="region of interest" description="Disordered" evidence="1">
    <location>
        <begin position="482"/>
        <end position="563"/>
    </location>
</feature>
<evidence type="ECO:0000313" key="2">
    <source>
        <dbReference type="EMBL" id="PVD29322.1"/>
    </source>
</evidence>
<gene>
    <name evidence="2" type="ORF">C0Q70_11919</name>
</gene>
<organism evidence="2 3">
    <name type="scientific">Pomacea canaliculata</name>
    <name type="common">Golden apple snail</name>
    <dbReference type="NCBI Taxonomy" id="400727"/>
    <lineage>
        <taxon>Eukaryota</taxon>
        <taxon>Metazoa</taxon>
        <taxon>Spiralia</taxon>
        <taxon>Lophotrochozoa</taxon>
        <taxon>Mollusca</taxon>
        <taxon>Gastropoda</taxon>
        <taxon>Caenogastropoda</taxon>
        <taxon>Architaenioglossa</taxon>
        <taxon>Ampullarioidea</taxon>
        <taxon>Ampullariidae</taxon>
        <taxon>Pomacea</taxon>
    </lineage>
</organism>
<proteinExistence type="predicted"/>
<feature type="region of interest" description="Disordered" evidence="1">
    <location>
        <begin position="16"/>
        <end position="39"/>
    </location>
</feature>
<dbReference type="EMBL" id="PZQS01000006">
    <property type="protein sequence ID" value="PVD29322.1"/>
    <property type="molecule type" value="Genomic_DNA"/>
</dbReference>
<comment type="caution">
    <text evidence="2">The sequence shown here is derived from an EMBL/GenBank/DDBJ whole genome shotgun (WGS) entry which is preliminary data.</text>
</comment>
<feature type="compositionally biased region" description="Basic and acidic residues" evidence="1">
    <location>
        <begin position="313"/>
        <end position="323"/>
    </location>
</feature>
<dbReference type="Proteomes" id="UP000245119">
    <property type="component" value="Linkage Group LG6"/>
</dbReference>
<dbReference type="AlphaFoldDB" id="A0A2T7P7C2"/>
<feature type="region of interest" description="Disordered" evidence="1">
    <location>
        <begin position="313"/>
        <end position="343"/>
    </location>
</feature>
<feature type="region of interest" description="Disordered" evidence="1">
    <location>
        <begin position="229"/>
        <end position="253"/>
    </location>
</feature>
<protein>
    <submittedName>
        <fullName evidence="2">Uncharacterized protein</fullName>
    </submittedName>
</protein>
<feature type="compositionally biased region" description="Low complexity" evidence="1">
    <location>
        <begin position="229"/>
        <end position="239"/>
    </location>
</feature>
<accession>A0A2T7P7C2</accession>
<name>A0A2T7P7C2_POMCA</name>
<keyword evidence="3" id="KW-1185">Reference proteome</keyword>
<sequence>MNTSLSPGQGRLTARRDIKGWEQGGGCAPPVTSPDATTVPIDLRPSIQVSKLAPSETCYVRIPKHLEAPAQPHLYVRNIYTSTSDDRCTTPRHTRDRRHTGPGIVNLQRPAVTATVDRWDQRSATPIVKMVLLESFSLQVLQVIRLKVPGPVAGSLRVSKVMCRPHDLCNRNSARAAAAGQETHPSKNKFCGVRSRPLGAGIYPVLNSTDIEREKALFRATVDALSSFVSSSGNSSNISPAAGKRCDNPSSASGNKLCRAARAQFRMNNAGVARVYNSVPQRVSNGHQSLGYTRTLVAKSVCSRREAYDSRRSSCSTDLERNEGSSGTSLAGQQRFEKRKEESRMKQESFAILSAHLKIEDLDEESKLCIAERQVQRRDSPTLGELQQHPVLGPSVCSDCSQIRRSAQVQQEQAALYPGVTVNPRTLVAPDRLRRLNATLPPNLFNEKHRLHCGCAINLHRDFLFPVIFTDHDIQSRLRSLKTAPPQRPSVCDWTSPPSDVTGLKDQDSELEEEEDEGVDKEDNLSNASDTSKSMNPEDMKVTVSYNTPSPDQGPASRDTNND</sequence>
<feature type="compositionally biased region" description="Acidic residues" evidence="1">
    <location>
        <begin position="509"/>
        <end position="520"/>
    </location>
</feature>
<feature type="compositionally biased region" description="Polar residues" evidence="1">
    <location>
        <begin position="525"/>
        <end position="535"/>
    </location>
</feature>